<dbReference type="GO" id="GO:0042025">
    <property type="term" value="C:host cell nucleus"/>
    <property type="evidence" value="ECO:0007669"/>
    <property type="project" value="UniProtKB-SubCell"/>
</dbReference>
<evidence type="ECO:0000256" key="13">
    <source>
        <dbReference type="ARBA" id="ARBA00022759"/>
    </source>
</evidence>
<evidence type="ECO:0000256" key="6">
    <source>
        <dbReference type="ARBA" id="ARBA00022562"/>
    </source>
</evidence>
<dbReference type="Gene3D" id="3.40.50.300">
    <property type="entry name" value="P-loop containing nucleotide triphosphate hydrolases"/>
    <property type="match status" value="1"/>
</dbReference>
<keyword evidence="15" id="KW-0347">Helicase</keyword>
<evidence type="ECO:0000256" key="22">
    <source>
        <dbReference type="ARBA" id="ARBA00049360"/>
    </source>
</evidence>
<evidence type="ECO:0000256" key="4">
    <source>
        <dbReference type="ARBA" id="ARBA00008545"/>
    </source>
</evidence>
<keyword evidence="7" id="KW-0808">Transferase</keyword>
<evidence type="ECO:0000256" key="1">
    <source>
        <dbReference type="ARBA" id="ARBA00001936"/>
    </source>
</evidence>
<comment type="cofactor">
    <cofactor evidence="2">
        <name>Mg(2+)</name>
        <dbReference type="ChEBI" id="CHEBI:18420"/>
    </cofactor>
</comment>
<comment type="catalytic activity">
    <reaction evidence="22">
        <text>ATP + H2O = ADP + phosphate + H(+)</text>
        <dbReference type="Rhea" id="RHEA:13065"/>
        <dbReference type="ChEBI" id="CHEBI:15377"/>
        <dbReference type="ChEBI" id="CHEBI:15378"/>
        <dbReference type="ChEBI" id="CHEBI:30616"/>
        <dbReference type="ChEBI" id="CHEBI:43474"/>
        <dbReference type="ChEBI" id="CHEBI:456216"/>
    </reaction>
</comment>
<evidence type="ECO:0000256" key="2">
    <source>
        <dbReference type="ARBA" id="ARBA00001946"/>
    </source>
</evidence>
<evidence type="ECO:0000259" key="23">
    <source>
        <dbReference type="PROSITE" id="PS52020"/>
    </source>
</evidence>
<evidence type="ECO:0000256" key="14">
    <source>
        <dbReference type="ARBA" id="ARBA00022801"/>
    </source>
</evidence>
<keyword evidence="18" id="KW-0238">DNA-binding</keyword>
<comment type="cofactor">
    <cofactor evidence="1">
        <name>Mn(2+)</name>
        <dbReference type="ChEBI" id="CHEBI:29035"/>
    </cofactor>
</comment>
<proteinExistence type="inferred from homology"/>
<evidence type="ECO:0000256" key="3">
    <source>
        <dbReference type="ARBA" id="ARBA00004147"/>
    </source>
</evidence>
<evidence type="ECO:0000256" key="11">
    <source>
        <dbReference type="ARBA" id="ARBA00022723"/>
    </source>
</evidence>
<keyword evidence="16" id="KW-0067">ATP-binding</keyword>
<comment type="similarity">
    <text evidence="4">Belongs to the nanoviruses/circoviruses replication-associated protein family.</text>
</comment>
<feature type="domain" description="CRESS-DNA virus Rep endonuclease" evidence="23">
    <location>
        <begin position="1"/>
        <end position="106"/>
    </location>
</feature>
<dbReference type="InterPro" id="IPR027417">
    <property type="entry name" value="P-loop_NTPase"/>
</dbReference>
<dbReference type="EMBL" id="MW348197">
    <property type="protein sequence ID" value="QRI44251.1"/>
    <property type="molecule type" value="Genomic_DNA"/>
</dbReference>
<evidence type="ECO:0000256" key="12">
    <source>
        <dbReference type="ARBA" id="ARBA00022741"/>
    </source>
</evidence>
<sequence length="310" mass="34378">MSRSRNWVFTLNNYSDADRARIGESLAPAAQYVCYQPERGAEGTPHLQGLVVFENPRAMGGVKRLISDRVHLEVMRGTFAEAHAYCTKDDTRDAGAGFGITEHGVKPDGPGQGLRTDLATIGKRLREGEALAVIAEAYPSDYIRYHHGIRALQSIVQSKPRVRGPDGLFPQIRVLWWYGSAGSGKTRAVYDAIGEQPYFMKAPGNKWFDGYCGQKNVIFDDYRGDWWTYSYFLRILDVYPIDVEIKGGMVPFSATTIYITCPRSPQDVYAGLEARADGSLAQLTRRITEVKLFGEAPAPAGPMVDGFLPL</sequence>
<keyword evidence="11" id="KW-0479">Metal-binding</keyword>
<comment type="subcellular location">
    <subcellularLocation>
        <location evidence="3">Host nucleus</location>
    </subcellularLocation>
</comment>
<keyword evidence="19" id="KW-0511">Multifunctional enzyme</keyword>
<dbReference type="InterPro" id="IPR049912">
    <property type="entry name" value="CRESS_DNA_REP"/>
</dbReference>
<evidence type="ECO:0000256" key="20">
    <source>
        <dbReference type="ARBA" id="ARBA00030754"/>
    </source>
</evidence>
<evidence type="ECO:0000256" key="21">
    <source>
        <dbReference type="ARBA" id="ARBA00032243"/>
    </source>
</evidence>
<name>A0A890ULU4_9VIRU</name>
<keyword evidence="8" id="KW-0548">Nucleotidyltransferase</keyword>
<dbReference type="PROSITE" id="PS52020">
    <property type="entry name" value="CRESS_DNA_REP"/>
    <property type="match status" value="1"/>
</dbReference>
<dbReference type="SUPFAM" id="SSF52540">
    <property type="entry name" value="P-loop containing nucleoside triphosphate hydrolases"/>
    <property type="match status" value="1"/>
</dbReference>
<protein>
    <recommendedName>
        <fullName evidence="5">Replication-associated protein</fullName>
    </recommendedName>
    <alternativeName>
        <fullName evidence="20">ATP-dependent helicase Rep</fullName>
    </alternativeName>
    <alternativeName>
        <fullName evidence="21">RepP</fullName>
    </alternativeName>
</protein>
<evidence type="ECO:0000256" key="16">
    <source>
        <dbReference type="ARBA" id="ARBA00022840"/>
    </source>
</evidence>
<keyword evidence="6" id="KW-1048">Host nucleus</keyword>
<dbReference type="GO" id="GO:0003724">
    <property type="term" value="F:RNA helicase activity"/>
    <property type="evidence" value="ECO:0007669"/>
    <property type="project" value="InterPro"/>
</dbReference>
<organism evidence="24">
    <name type="scientific">Circoviridae sp</name>
    <dbReference type="NCBI Taxonomy" id="1954248"/>
    <lineage>
        <taxon>Viruses</taxon>
        <taxon>Monodnaviria</taxon>
        <taxon>Shotokuvirae</taxon>
        <taxon>Cressdnaviricota</taxon>
        <taxon>Arfiviricetes</taxon>
        <taxon>Rohanvirales</taxon>
        <taxon>Nenyaviridae</taxon>
        <taxon>Galvornvirus</taxon>
        <taxon>Galvornvirus isengard</taxon>
    </lineage>
</organism>
<keyword evidence="12" id="KW-0547">Nucleotide-binding</keyword>
<accession>A0A890ULU4</accession>
<dbReference type="GO" id="GO:0046872">
    <property type="term" value="F:metal ion binding"/>
    <property type="evidence" value="ECO:0007669"/>
    <property type="project" value="UniProtKB-KW"/>
</dbReference>
<keyword evidence="14" id="KW-0378">Hydrolase</keyword>
<dbReference type="GO" id="GO:0006260">
    <property type="term" value="P:DNA replication"/>
    <property type="evidence" value="ECO:0007669"/>
    <property type="project" value="UniProtKB-KW"/>
</dbReference>
<gene>
    <name evidence="24" type="primary">REP</name>
</gene>
<dbReference type="GO" id="GO:0004519">
    <property type="term" value="F:endonuclease activity"/>
    <property type="evidence" value="ECO:0007669"/>
    <property type="project" value="UniProtKB-KW"/>
</dbReference>
<evidence type="ECO:0000256" key="17">
    <source>
        <dbReference type="ARBA" id="ARBA00023124"/>
    </source>
</evidence>
<dbReference type="GO" id="GO:0005524">
    <property type="term" value="F:ATP binding"/>
    <property type="evidence" value="ECO:0007669"/>
    <property type="project" value="UniProtKB-KW"/>
</dbReference>
<keyword evidence="10" id="KW-0540">Nuclease</keyword>
<evidence type="ECO:0000256" key="10">
    <source>
        <dbReference type="ARBA" id="ARBA00022722"/>
    </source>
</evidence>
<dbReference type="Pfam" id="PF00910">
    <property type="entry name" value="RNA_helicase"/>
    <property type="match status" value="1"/>
</dbReference>
<dbReference type="GO" id="GO:0003723">
    <property type="term" value="F:RNA binding"/>
    <property type="evidence" value="ECO:0007669"/>
    <property type="project" value="InterPro"/>
</dbReference>
<evidence type="ECO:0000313" key="24">
    <source>
        <dbReference type="EMBL" id="QRI44251.1"/>
    </source>
</evidence>
<dbReference type="Pfam" id="PF02407">
    <property type="entry name" value="Viral_Rep"/>
    <property type="match status" value="1"/>
</dbReference>
<dbReference type="GO" id="GO:0003677">
    <property type="term" value="F:DNA binding"/>
    <property type="evidence" value="ECO:0007669"/>
    <property type="project" value="UniProtKB-KW"/>
</dbReference>
<evidence type="ECO:0000256" key="5">
    <source>
        <dbReference type="ARBA" id="ARBA00014531"/>
    </source>
</evidence>
<dbReference type="Gene3D" id="3.40.1310.20">
    <property type="match status" value="1"/>
</dbReference>
<dbReference type="GO" id="GO:0016779">
    <property type="term" value="F:nucleotidyltransferase activity"/>
    <property type="evidence" value="ECO:0007669"/>
    <property type="project" value="UniProtKB-KW"/>
</dbReference>
<reference evidence="24" key="1">
    <citation type="submission" date="2020-11" db="EMBL/GenBank/DDBJ databases">
        <title>Viral genomes from river ports along the Yangtze River in China.</title>
        <authorList>
            <person name="Lu J."/>
            <person name="Shen Q."/>
            <person name="Yang S."/>
            <person name="Zhang W."/>
        </authorList>
    </citation>
    <scope>NUCLEOTIDE SEQUENCE</scope>
    <source>
        <strain evidence="24">6nt-CRESS-5</strain>
    </source>
</reference>
<keyword evidence="17" id="KW-0190">Covalent protein-DNA linkage</keyword>
<evidence type="ECO:0000256" key="9">
    <source>
        <dbReference type="ARBA" id="ARBA00022705"/>
    </source>
</evidence>
<evidence type="ECO:0000256" key="7">
    <source>
        <dbReference type="ARBA" id="ARBA00022679"/>
    </source>
</evidence>
<dbReference type="InterPro" id="IPR000605">
    <property type="entry name" value="Helicase_SF3_ssDNA/RNA_vir"/>
</dbReference>
<dbReference type="GO" id="GO:0016787">
    <property type="term" value="F:hydrolase activity"/>
    <property type="evidence" value="ECO:0007669"/>
    <property type="project" value="UniProtKB-KW"/>
</dbReference>
<keyword evidence="13" id="KW-0255">Endonuclease</keyword>
<evidence type="ECO:0000256" key="15">
    <source>
        <dbReference type="ARBA" id="ARBA00022806"/>
    </source>
</evidence>
<evidence type="ECO:0000256" key="8">
    <source>
        <dbReference type="ARBA" id="ARBA00022695"/>
    </source>
</evidence>
<evidence type="ECO:0000256" key="19">
    <source>
        <dbReference type="ARBA" id="ARBA00023268"/>
    </source>
</evidence>
<keyword evidence="9" id="KW-0235">DNA replication</keyword>
<evidence type="ECO:0000256" key="18">
    <source>
        <dbReference type="ARBA" id="ARBA00023125"/>
    </source>
</evidence>